<dbReference type="Proteomes" id="UP000006258">
    <property type="component" value="Unassembled WGS sequence"/>
</dbReference>
<dbReference type="GO" id="GO:0009103">
    <property type="term" value="P:lipopolysaccharide biosynthetic process"/>
    <property type="evidence" value="ECO:0007669"/>
    <property type="project" value="TreeGrafter"/>
</dbReference>
<dbReference type="eggNOG" id="COG0438">
    <property type="taxonomic scope" value="Bacteria"/>
</dbReference>
<keyword evidence="3" id="KW-0328">Glycosyltransferase</keyword>
<dbReference type="SUPFAM" id="SSF53756">
    <property type="entry name" value="UDP-Glycosyltransferase/glycogen phosphorylase"/>
    <property type="match status" value="1"/>
</dbReference>
<dbReference type="EC" id="2.4.-.-" evidence="3"/>
<dbReference type="InterPro" id="IPR001296">
    <property type="entry name" value="Glyco_trans_1"/>
</dbReference>
<name>D7VJB3_SPHSI</name>
<dbReference type="Pfam" id="PF00534">
    <property type="entry name" value="Glycos_transf_1"/>
    <property type="match status" value="1"/>
</dbReference>
<reference evidence="3" key="1">
    <citation type="submission" date="2010-07" db="EMBL/GenBank/DDBJ databases">
        <authorList>
            <person name="Muzny D."/>
            <person name="Qin X."/>
            <person name="Buhay C."/>
            <person name="Dugan-Rocha S."/>
            <person name="Ding Y."/>
            <person name="Chen G."/>
            <person name="Hawes A."/>
            <person name="Holder M."/>
            <person name="Jhangiani S."/>
            <person name="Johnson A."/>
            <person name="Khan Z."/>
            <person name="Li Z."/>
            <person name="Liu W."/>
            <person name="Liu X."/>
            <person name="Perez L."/>
            <person name="Shen H."/>
            <person name="Wang Q."/>
            <person name="Watt J."/>
            <person name="Xi L."/>
            <person name="Xin Y."/>
            <person name="Zhou J."/>
            <person name="Deng J."/>
            <person name="Jiang H."/>
            <person name="Liu Y."/>
            <person name="Qu J."/>
            <person name="Song X.-Z."/>
            <person name="Zhang L."/>
            <person name="Villasana D."/>
            <person name="Johnson A."/>
            <person name="Liu J."/>
            <person name="Liyanage D."/>
            <person name="Lorensuhewa L."/>
            <person name="Robinson T."/>
            <person name="Song A."/>
            <person name="Song B.-B."/>
            <person name="Dinh H."/>
            <person name="Thornton R."/>
            <person name="Coyle M."/>
            <person name="Francisco L."/>
            <person name="Jackson L."/>
            <person name="Javaid M."/>
            <person name="Korchina V."/>
            <person name="Kovar C."/>
            <person name="Mata R."/>
            <person name="Mathew T."/>
            <person name="Ngo R."/>
            <person name="Nguyen L."/>
            <person name="Nguyen N."/>
            <person name="Okwuonu G."/>
            <person name="Ongeri F."/>
            <person name="Pham C."/>
            <person name="Simmons D."/>
            <person name="Wilczek-Boney K."/>
            <person name="Hale W."/>
            <person name="Jakkamsetti A."/>
            <person name="Pham P."/>
            <person name="Ruth R."/>
            <person name="San Lucas F."/>
            <person name="Warren J."/>
            <person name="Zhang J."/>
            <person name="Zhao Z."/>
            <person name="Zhou C."/>
            <person name="Zhu D."/>
            <person name="Lee S."/>
            <person name="Bess C."/>
            <person name="Blankenburg K."/>
            <person name="Forbes L."/>
            <person name="Fu Q."/>
            <person name="Gubbala S."/>
            <person name="Hirani K."/>
            <person name="Jayaseelan J.C."/>
            <person name="Lara F."/>
            <person name="Munidasa M."/>
            <person name="Palculict T."/>
            <person name="Patil S."/>
            <person name="Pu L.-L."/>
            <person name="Saada N."/>
            <person name="Tang L."/>
            <person name="Weissenberger G."/>
            <person name="Zhu Y."/>
            <person name="Hemphill L."/>
            <person name="Shang Y."/>
            <person name="Youmans B."/>
            <person name="Ayvaz T."/>
            <person name="Ross M."/>
            <person name="Santibanez J."/>
            <person name="Aqrawi P."/>
            <person name="Gross S."/>
            <person name="Joshi V."/>
            <person name="Fowler G."/>
            <person name="Nazareth L."/>
            <person name="Reid J."/>
            <person name="Worley K."/>
            <person name="Petrosino J."/>
            <person name="Highlander S."/>
            <person name="Gibbs R."/>
        </authorList>
    </citation>
    <scope>NUCLEOTIDE SEQUENCE [LARGE SCALE GENOMIC DNA]</scope>
    <source>
        <strain evidence="3">ATCC 33861</strain>
    </source>
</reference>
<dbReference type="GO" id="GO:0016757">
    <property type="term" value="F:glycosyltransferase activity"/>
    <property type="evidence" value="ECO:0007669"/>
    <property type="project" value="UniProtKB-KW"/>
</dbReference>
<sequence length="413" mass="47999">MEKIGFIVCQYGNEVNGGAEIHCKMLAERLTPYYDVDVLTSTIINYNTFEPYYKEGKESINGVNVLRFKSNPFDRFYHETIRRKSKLGRKVRRMLFRVGLLELIANVFPKWNISVKSEEEVLKSHGFYSSELLTYLSTNINSYKKLILLSYPYPNTYFTNKIYSNKCILIPTAHNEGDLFRSLQTHLFTTVNHIAFNTEAEKKLCTKVFGKRMSDNSIVAVGVDIAKPETKAHIYKKFNLPDEYILYFGRIAPEKIGNLINWFIDFKKSNKNNIKLVLTGRLFMKKHEHPDIIYTDFVQESEKTALIENARLIVNPSSKESLSLLLLETMQLGKISLVNGKSDVMKQHCIDSNFACQYYLSKSDFLERLNNILKNTQDTELISEKSRKYVEENYSWDVIINKLRILIDSKTNK</sequence>
<dbReference type="EMBL" id="ACHA02000004">
    <property type="protein sequence ID" value="EFK58966.1"/>
    <property type="molecule type" value="Genomic_DNA"/>
</dbReference>
<dbReference type="RefSeq" id="WP_003000532.1">
    <property type="nucleotide sequence ID" value="NZ_GL379774.1"/>
</dbReference>
<keyword evidence="1 3" id="KW-0808">Transferase</keyword>
<comment type="caution">
    <text evidence="3">The sequence shown here is derived from an EMBL/GenBank/DDBJ whole genome shotgun (WGS) entry which is preliminary data.</text>
</comment>
<organism evidence="3 4">
    <name type="scientific">Sphingobacterium spiritivorum ATCC 33861</name>
    <dbReference type="NCBI Taxonomy" id="525373"/>
    <lineage>
        <taxon>Bacteria</taxon>
        <taxon>Pseudomonadati</taxon>
        <taxon>Bacteroidota</taxon>
        <taxon>Sphingobacteriia</taxon>
        <taxon>Sphingobacteriales</taxon>
        <taxon>Sphingobacteriaceae</taxon>
        <taxon>Sphingobacterium</taxon>
    </lineage>
</organism>
<evidence type="ECO:0000256" key="1">
    <source>
        <dbReference type="ARBA" id="ARBA00022679"/>
    </source>
</evidence>
<evidence type="ECO:0000259" key="2">
    <source>
        <dbReference type="Pfam" id="PF00534"/>
    </source>
</evidence>
<dbReference type="PANTHER" id="PTHR46401">
    <property type="entry name" value="GLYCOSYLTRANSFERASE WBBK-RELATED"/>
    <property type="match status" value="1"/>
</dbReference>
<proteinExistence type="predicted"/>
<accession>D7VJB3</accession>
<dbReference type="PANTHER" id="PTHR46401:SF2">
    <property type="entry name" value="GLYCOSYLTRANSFERASE WBBK-RELATED"/>
    <property type="match status" value="1"/>
</dbReference>
<keyword evidence="4" id="KW-1185">Reference proteome</keyword>
<dbReference type="Gene3D" id="3.40.50.2000">
    <property type="entry name" value="Glycogen Phosphorylase B"/>
    <property type="match status" value="1"/>
</dbReference>
<dbReference type="AlphaFoldDB" id="D7VJB3"/>
<dbReference type="GeneID" id="95428253"/>
<dbReference type="HOGENOM" id="CLU_031620_0_0_10"/>
<feature type="domain" description="Glycosyl transferase family 1" evidence="2">
    <location>
        <begin position="238"/>
        <end position="388"/>
    </location>
</feature>
<evidence type="ECO:0000313" key="3">
    <source>
        <dbReference type="EMBL" id="EFK58966.1"/>
    </source>
</evidence>
<dbReference type="STRING" id="525373.HMPREF0766_11082"/>
<dbReference type="OrthoDB" id="502646at2"/>
<gene>
    <name evidence="3" type="ORF">HMPREF0766_11082</name>
</gene>
<evidence type="ECO:0000313" key="4">
    <source>
        <dbReference type="Proteomes" id="UP000006258"/>
    </source>
</evidence>
<protein>
    <submittedName>
        <fullName evidence="3">Glycosyltransferase, group 1 family protein</fullName>
        <ecNumber evidence="3">2.4.-.-</ecNumber>
    </submittedName>
</protein>